<accession>A0A9D1IYD0</accession>
<dbReference type="Proteomes" id="UP000824239">
    <property type="component" value="Unassembled WGS sequence"/>
</dbReference>
<proteinExistence type="predicted"/>
<dbReference type="EMBL" id="DVHE01000085">
    <property type="protein sequence ID" value="HIR51743.1"/>
    <property type="molecule type" value="Genomic_DNA"/>
</dbReference>
<comment type="caution">
    <text evidence="1">The sequence shown here is derived from an EMBL/GenBank/DDBJ whole genome shotgun (WGS) entry which is preliminary data.</text>
</comment>
<dbReference type="AlphaFoldDB" id="A0A9D1IYD0"/>
<organism evidence="1 2">
    <name type="scientific">Candidatus Avoscillospira avicola</name>
    <dbReference type="NCBI Taxonomy" id="2840706"/>
    <lineage>
        <taxon>Bacteria</taxon>
        <taxon>Bacillati</taxon>
        <taxon>Bacillota</taxon>
        <taxon>Clostridia</taxon>
        <taxon>Eubacteriales</taxon>
        <taxon>Oscillospiraceae</taxon>
        <taxon>Oscillospiraceae incertae sedis</taxon>
        <taxon>Candidatus Avoscillospira</taxon>
    </lineage>
</organism>
<reference evidence="1" key="1">
    <citation type="submission" date="2020-10" db="EMBL/GenBank/DDBJ databases">
        <authorList>
            <person name="Gilroy R."/>
        </authorList>
    </citation>
    <scope>NUCLEOTIDE SEQUENCE</scope>
    <source>
        <strain evidence="1">ChiBcec15-4380</strain>
    </source>
</reference>
<gene>
    <name evidence="1" type="ORF">IAA53_10810</name>
</gene>
<name>A0A9D1IYD0_9FIRM</name>
<sequence>MQKIKADAAPRRRRRLAAPLLAAAIMLLLSISVLAAAKLHLFDFSQLFGNRAAALDPGVSTYQDTPEAPLEAQRSTAEKTVSLEDYHFQLIDGVTLGGGLLYARFDVSRADETVPDFPASGLTLQLGPYPTAWFQASSDGGASRIVVYALTDEAPAALDVTLSGDAAQTVLFSQTPVEQLPET</sequence>
<reference evidence="1" key="2">
    <citation type="journal article" date="2021" name="PeerJ">
        <title>Extensive microbial diversity within the chicken gut microbiome revealed by metagenomics and culture.</title>
        <authorList>
            <person name="Gilroy R."/>
            <person name="Ravi A."/>
            <person name="Getino M."/>
            <person name="Pursley I."/>
            <person name="Horton D.L."/>
            <person name="Alikhan N.F."/>
            <person name="Baker D."/>
            <person name="Gharbi K."/>
            <person name="Hall N."/>
            <person name="Watson M."/>
            <person name="Adriaenssens E.M."/>
            <person name="Foster-Nyarko E."/>
            <person name="Jarju S."/>
            <person name="Secka A."/>
            <person name="Antonio M."/>
            <person name="Oren A."/>
            <person name="Chaudhuri R.R."/>
            <person name="La Ragione R."/>
            <person name="Hildebrand F."/>
            <person name="Pallen M.J."/>
        </authorList>
    </citation>
    <scope>NUCLEOTIDE SEQUENCE</scope>
    <source>
        <strain evidence="1">ChiBcec15-4380</strain>
    </source>
</reference>
<feature type="non-terminal residue" evidence="1">
    <location>
        <position position="183"/>
    </location>
</feature>
<protein>
    <submittedName>
        <fullName evidence="1">Uncharacterized protein</fullName>
    </submittedName>
</protein>
<evidence type="ECO:0000313" key="2">
    <source>
        <dbReference type="Proteomes" id="UP000824239"/>
    </source>
</evidence>
<evidence type="ECO:0000313" key="1">
    <source>
        <dbReference type="EMBL" id="HIR51743.1"/>
    </source>
</evidence>